<evidence type="ECO:0000313" key="2">
    <source>
        <dbReference type="EMBL" id="CAB4949489.1"/>
    </source>
</evidence>
<gene>
    <name evidence="1" type="ORF">UFOPK1392_00588</name>
    <name evidence="2" type="ORF">UFOPK3733_01783</name>
</gene>
<evidence type="ECO:0000313" key="1">
    <source>
        <dbReference type="EMBL" id="CAB4322850.1"/>
    </source>
</evidence>
<organism evidence="2">
    <name type="scientific">freshwater metagenome</name>
    <dbReference type="NCBI Taxonomy" id="449393"/>
    <lineage>
        <taxon>unclassified sequences</taxon>
        <taxon>metagenomes</taxon>
        <taxon>ecological metagenomes</taxon>
    </lineage>
</organism>
<name>A0A6J7K3H4_9ZZZZ</name>
<protein>
    <submittedName>
        <fullName evidence="2">Unannotated protein</fullName>
    </submittedName>
</protein>
<dbReference type="EMBL" id="CAFBNC010000114">
    <property type="protein sequence ID" value="CAB4949489.1"/>
    <property type="molecule type" value="Genomic_DNA"/>
</dbReference>
<dbReference type="EMBL" id="CAEMXZ010000017">
    <property type="protein sequence ID" value="CAB4322850.1"/>
    <property type="molecule type" value="Genomic_DNA"/>
</dbReference>
<reference evidence="2" key="1">
    <citation type="submission" date="2020-05" db="EMBL/GenBank/DDBJ databases">
        <authorList>
            <person name="Chiriac C."/>
            <person name="Salcher M."/>
            <person name="Ghai R."/>
            <person name="Kavagutti S V."/>
        </authorList>
    </citation>
    <scope>NUCLEOTIDE SEQUENCE</scope>
</reference>
<accession>A0A6J7K3H4</accession>
<proteinExistence type="predicted"/>
<dbReference type="AlphaFoldDB" id="A0A6J7K3H4"/>
<sequence>MPETISDARANLTSHVARFRAEGISAEPVVFGDHRLPEAVLLPFETFELLLDVAEDIVIAERIRERDAHDSGNRTTLAEAAAELGIDLDEL</sequence>